<keyword evidence="3" id="KW-1185">Reference proteome</keyword>
<evidence type="ECO:0000313" key="2">
    <source>
        <dbReference type="EMBL" id="GMH57419.1"/>
    </source>
</evidence>
<evidence type="ECO:0000256" key="1">
    <source>
        <dbReference type="SAM" id="MobiDB-lite"/>
    </source>
</evidence>
<sequence length="68" mass="7263">MRWEHDLVQLFEVQGLSGPPAGGGDEGDWGGREGKQEDDDGVEEAGGDNKPNARDSMGEDEGEGDQFV</sequence>
<evidence type="ECO:0000313" key="3">
    <source>
        <dbReference type="Proteomes" id="UP001165082"/>
    </source>
</evidence>
<organism evidence="2 3">
    <name type="scientific">Triparma retinervis</name>
    <dbReference type="NCBI Taxonomy" id="2557542"/>
    <lineage>
        <taxon>Eukaryota</taxon>
        <taxon>Sar</taxon>
        <taxon>Stramenopiles</taxon>
        <taxon>Ochrophyta</taxon>
        <taxon>Bolidophyceae</taxon>
        <taxon>Parmales</taxon>
        <taxon>Triparmaceae</taxon>
        <taxon>Triparma</taxon>
    </lineage>
</organism>
<gene>
    <name evidence="2" type="ORF">TrRE_jg2223</name>
</gene>
<name>A0A9W6ZMM4_9STRA</name>
<accession>A0A9W6ZMM4</accession>
<dbReference type="EMBL" id="BRXZ01003568">
    <property type="protein sequence ID" value="GMH57419.1"/>
    <property type="molecule type" value="Genomic_DNA"/>
</dbReference>
<feature type="compositionally biased region" description="Acidic residues" evidence="1">
    <location>
        <begin position="36"/>
        <end position="46"/>
    </location>
</feature>
<feature type="compositionally biased region" description="Acidic residues" evidence="1">
    <location>
        <begin position="58"/>
        <end position="68"/>
    </location>
</feature>
<proteinExistence type="predicted"/>
<dbReference type="Proteomes" id="UP001165082">
    <property type="component" value="Unassembled WGS sequence"/>
</dbReference>
<reference evidence="2" key="1">
    <citation type="submission" date="2022-07" db="EMBL/GenBank/DDBJ databases">
        <title>Genome analysis of Parmales, a sister group of diatoms, reveals the evolutionary specialization of diatoms from phago-mixotrophs to photoautotrophs.</title>
        <authorList>
            <person name="Ban H."/>
            <person name="Sato S."/>
            <person name="Yoshikawa S."/>
            <person name="Kazumasa Y."/>
            <person name="Nakamura Y."/>
            <person name="Ichinomiya M."/>
            <person name="Saitoh K."/>
            <person name="Sato N."/>
            <person name="Blanc-Mathieu R."/>
            <person name="Endo H."/>
            <person name="Kuwata A."/>
            <person name="Ogata H."/>
        </authorList>
    </citation>
    <scope>NUCLEOTIDE SEQUENCE</scope>
</reference>
<dbReference type="AlphaFoldDB" id="A0A9W6ZMM4"/>
<comment type="caution">
    <text evidence="2">The sequence shown here is derived from an EMBL/GenBank/DDBJ whole genome shotgun (WGS) entry which is preliminary data.</text>
</comment>
<feature type="region of interest" description="Disordered" evidence="1">
    <location>
        <begin position="12"/>
        <end position="68"/>
    </location>
</feature>
<protein>
    <submittedName>
        <fullName evidence="2">Uncharacterized protein</fullName>
    </submittedName>
</protein>